<dbReference type="CDD" id="cd04301">
    <property type="entry name" value="NAT_SF"/>
    <property type="match status" value="1"/>
</dbReference>
<reference evidence="2 3" key="1">
    <citation type="submission" date="2019-06" db="EMBL/GenBank/DDBJ databases">
        <title>Whole genome shotgun sequence of Paenarthrobacter aurescens NBRC 12136.</title>
        <authorList>
            <person name="Hosoyama A."/>
            <person name="Uohara A."/>
            <person name="Ohji S."/>
            <person name="Ichikawa N."/>
        </authorList>
    </citation>
    <scope>NUCLEOTIDE SEQUENCE [LARGE SCALE GENOMIC DNA]</scope>
    <source>
        <strain evidence="2 3">NBRC 12136</strain>
    </source>
</reference>
<keyword evidence="3" id="KW-1185">Reference proteome</keyword>
<feature type="domain" description="N-acetyltransferase" evidence="1">
    <location>
        <begin position="102"/>
        <end position="244"/>
    </location>
</feature>
<dbReference type="GO" id="GO:0016747">
    <property type="term" value="F:acyltransferase activity, transferring groups other than amino-acyl groups"/>
    <property type="evidence" value="ECO:0007669"/>
    <property type="project" value="InterPro"/>
</dbReference>
<evidence type="ECO:0000313" key="3">
    <source>
        <dbReference type="Proteomes" id="UP000317715"/>
    </source>
</evidence>
<dbReference type="Gene3D" id="3.40.630.30">
    <property type="match status" value="1"/>
</dbReference>
<dbReference type="InterPro" id="IPR000182">
    <property type="entry name" value="GNAT_dom"/>
</dbReference>
<protein>
    <recommendedName>
        <fullName evidence="1">N-acetyltransferase domain-containing protein</fullName>
    </recommendedName>
</protein>
<comment type="caution">
    <text evidence="2">The sequence shown here is derived from an EMBL/GenBank/DDBJ whole genome shotgun (WGS) entry which is preliminary data.</text>
</comment>
<accession>A0A4Y3NFX9</accession>
<sequence length="244" mass="26706">MALLLHGVLAYSLYMSPDALVEDIAHLLEVWVAGWSGCRGYELRQEGRFPATLRADKTGDWEYFAHDPSDDEFAALADKTAEAPTRILTILTNDVQRYKYLAEQRGLTVTSASQTMMVVDMETQDSEDPWLPDDDLELATSESNGVHYAVVHSGEQVAASGRVYVVNGTAIFDKIVTEPDFQRRGLGSFIMKALAAQAFAHDVENGLLLASLDGQKLYSHLGWDVVCHVLMMSSGSEGSDLSGA</sequence>
<dbReference type="Pfam" id="PF00583">
    <property type="entry name" value="Acetyltransf_1"/>
    <property type="match status" value="1"/>
</dbReference>
<dbReference type="Proteomes" id="UP000317715">
    <property type="component" value="Unassembled WGS sequence"/>
</dbReference>
<dbReference type="PROSITE" id="PS51186">
    <property type="entry name" value="GNAT"/>
    <property type="match status" value="1"/>
</dbReference>
<name>A0A4Y3NFX9_PAEAU</name>
<gene>
    <name evidence="2" type="ORF">AAU01_03740</name>
</gene>
<dbReference type="InterPro" id="IPR016181">
    <property type="entry name" value="Acyl_CoA_acyltransferase"/>
</dbReference>
<evidence type="ECO:0000313" key="2">
    <source>
        <dbReference type="EMBL" id="GEB17619.1"/>
    </source>
</evidence>
<dbReference type="EMBL" id="BJMD01000002">
    <property type="protein sequence ID" value="GEB17619.1"/>
    <property type="molecule type" value="Genomic_DNA"/>
</dbReference>
<organism evidence="2 3">
    <name type="scientific">Paenarthrobacter aurescens</name>
    <name type="common">Arthrobacter aurescens</name>
    <dbReference type="NCBI Taxonomy" id="43663"/>
    <lineage>
        <taxon>Bacteria</taxon>
        <taxon>Bacillati</taxon>
        <taxon>Actinomycetota</taxon>
        <taxon>Actinomycetes</taxon>
        <taxon>Micrococcales</taxon>
        <taxon>Micrococcaceae</taxon>
        <taxon>Paenarthrobacter</taxon>
    </lineage>
</organism>
<proteinExistence type="predicted"/>
<dbReference type="OrthoDB" id="4966223at2"/>
<dbReference type="SUPFAM" id="SSF55729">
    <property type="entry name" value="Acyl-CoA N-acyltransferases (Nat)"/>
    <property type="match status" value="1"/>
</dbReference>
<dbReference type="AlphaFoldDB" id="A0A4Y3NFX9"/>
<evidence type="ECO:0000259" key="1">
    <source>
        <dbReference type="PROSITE" id="PS51186"/>
    </source>
</evidence>